<dbReference type="AlphaFoldDB" id="A0A7V5NXP0"/>
<dbReference type="InterPro" id="IPR036908">
    <property type="entry name" value="RlpA-like_sf"/>
</dbReference>
<organism evidence="9">
    <name type="scientific">Hellea balneolensis</name>
    <dbReference type="NCBI Taxonomy" id="287478"/>
    <lineage>
        <taxon>Bacteria</taxon>
        <taxon>Pseudomonadati</taxon>
        <taxon>Pseudomonadota</taxon>
        <taxon>Alphaproteobacteria</taxon>
        <taxon>Maricaulales</taxon>
        <taxon>Robiginitomaculaceae</taxon>
        <taxon>Hellea</taxon>
    </lineage>
</organism>
<name>A0A7V5NXP0_9PROT</name>
<dbReference type="EC" id="4.2.2.n1" evidence="2"/>
<dbReference type="Gene3D" id="2.40.40.10">
    <property type="entry name" value="RlpA-like domain"/>
    <property type="match status" value="2"/>
</dbReference>
<keyword evidence="3" id="KW-0456">Lyase</keyword>
<comment type="caution">
    <text evidence="9">The sequence shown here is derived from an EMBL/GenBank/DDBJ whole genome shotgun (WGS) entry which is preliminary data.</text>
</comment>
<reference evidence="9" key="1">
    <citation type="journal article" date="2020" name="mSystems">
        <title>Genome- and Community-Level Interaction Insights into Carbon Utilization and Element Cycling Functions of Hydrothermarchaeota in Hydrothermal Sediment.</title>
        <authorList>
            <person name="Zhou Z."/>
            <person name="Liu Y."/>
            <person name="Xu W."/>
            <person name="Pan J."/>
            <person name="Luo Z.H."/>
            <person name="Li M."/>
        </authorList>
    </citation>
    <scope>NUCLEOTIDE SEQUENCE [LARGE SCALE GENOMIC DNA]</scope>
    <source>
        <strain evidence="9">HyVt-538</strain>
    </source>
</reference>
<dbReference type="EMBL" id="DROP01000231">
    <property type="protein sequence ID" value="HHI88983.1"/>
    <property type="molecule type" value="Genomic_DNA"/>
</dbReference>
<protein>
    <recommendedName>
        <fullName evidence="2">peptidoglycan lytic exotransglycosylase</fullName>
        <ecNumber evidence="2">4.2.2.n1</ecNumber>
    </recommendedName>
    <alternativeName>
        <fullName evidence="5">Murein hydrolase A</fullName>
    </alternativeName>
</protein>
<dbReference type="Pfam" id="PF03562">
    <property type="entry name" value="MltA"/>
    <property type="match status" value="1"/>
</dbReference>
<dbReference type="PIRSF" id="PIRSF019422">
    <property type="entry name" value="MltA"/>
    <property type="match status" value="1"/>
</dbReference>
<feature type="compositionally biased region" description="Polar residues" evidence="6">
    <location>
        <begin position="31"/>
        <end position="42"/>
    </location>
</feature>
<dbReference type="GO" id="GO:0071555">
    <property type="term" value="P:cell wall organization"/>
    <property type="evidence" value="ECO:0007669"/>
    <property type="project" value="UniProtKB-KW"/>
</dbReference>
<feature type="domain" description="Lytic transglycosylase MltA" evidence="8">
    <location>
        <begin position="196"/>
        <end position="324"/>
    </location>
</feature>
<accession>A0A7V5NXP0</accession>
<evidence type="ECO:0000256" key="1">
    <source>
        <dbReference type="ARBA" id="ARBA00001420"/>
    </source>
</evidence>
<feature type="signal peptide" evidence="7">
    <location>
        <begin position="1"/>
        <end position="26"/>
    </location>
</feature>
<evidence type="ECO:0000256" key="3">
    <source>
        <dbReference type="ARBA" id="ARBA00023239"/>
    </source>
</evidence>
<dbReference type="GO" id="GO:0009253">
    <property type="term" value="P:peptidoglycan catabolic process"/>
    <property type="evidence" value="ECO:0007669"/>
    <property type="project" value="TreeGrafter"/>
</dbReference>
<dbReference type="InterPro" id="IPR005300">
    <property type="entry name" value="MltA_B"/>
</dbReference>
<feature type="compositionally biased region" description="Pro residues" evidence="6">
    <location>
        <begin position="61"/>
        <end position="78"/>
    </location>
</feature>
<dbReference type="InterPro" id="IPR010611">
    <property type="entry name" value="3D_dom"/>
</dbReference>
<dbReference type="PROSITE" id="PS51257">
    <property type="entry name" value="PROKAR_LIPOPROTEIN"/>
    <property type="match status" value="1"/>
</dbReference>
<comment type="catalytic activity">
    <reaction evidence="1">
        <text>Exolytic cleavage of the (1-&gt;4)-beta-glycosidic linkage between N-acetylmuramic acid (MurNAc) and N-acetylglucosamine (GlcNAc) residues in peptidoglycan, from either the reducing or the non-reducing ends of the peptidoglycan chains, with concomitant formation of a 1,6-anhydrobond in the MurNAc residue.</text>
        <dbReference type="EC" id="4.2.2.n1"/>
    </reaction>
</comment>
<dbReference type="PANTHER" id="PTHR30124">
    <property type="entry name" value="MEMBRANE-BOUND LYTIC MUREIN TRANSGLYCOSYLASE A"/>
    <property type="match status" value="1"/>
</dbReference>
<gene>
    <name evidence="9" type="ORF">ENK01_03430</name>
</gene>
<dbReference type="Pfam" id="PF06725">
    <property type="entry name" value="3D"/>
    <property type="match status" value="1"/>
</dbReference>
<evidence type="ECO:0000259" key="8">
    <source>
        <dbReference type="SMART" id="SM00925"/>
    </source>
</evidence>
<proteinExistence type="predicted"/>
<dbReference type="GO" id="GO:0019867">
    <property type="term" value="C:outer membrane"/>
    <property type="evidence" value="ECO:0007669"/>
    <property type="project" value="InterPro"/>
</dbReference>
<dbReference type="GO" id="GO:0009254">
    <property type="term" value="P:peptidoglycan turnover"/>
    <property type="evidence" value="ECO:0007669"/>
    <property type="project" value="InterPro"/>
</dbReference>
<evidence type="ECO:0000256" key="7">
    <source>
        <dbReference type="SAM" id="SignalP"/>
    </source>
</evidence>
<keyword evidence="4" id="KW-0961">Cell wall biogenesis/degradation</keyword>
<evidence type="ECO:0000256" key="5">
    <source>
        <dbReference type="ARBA" id="ARBA00030918"/>
    </source>
</evidence>
<dbReference type="GO" id="GO:0004553">
    <property type="term" value="F:hydrolase activity, hydrolyzing O-glycosyl compounds"/>
    <property type="evidence" value="ECO:0007669"/>
    <property type="project" value="InterPro"/>
</dbReference>
<sequence length="428" mass="46491">MTMKRPGMKFASICFLLTALLLSACATTTSRQNPPATRTAQVQIPGAKKAVGPKKSTAKPVTPPAPVNPQTPGAPPPDVTHTQPLTPPPPQTRAQPALPHPSFNTLTDWQTTNLTPALKALRKSCTHWQRHADTDALKSGHDVFGRYADWREACQAASNVTPDAQSAKAFFEQYFRPVETPDLGGEGLLTGYFTPVIDVSHLATREMTEPILSLPEKEADRKKGRQFYTVTSSDVIAFGRPVDVFFMQVQGSGILKFPDGHMIRAAFAGHNDKPYTSIGKILIRRGELDKDRAAKQDIEAWMARAGFLKTKALINENDRYVFFKASPMTPGDGAIGSQGVPLVGMGSLAVDPRFYPYGVPIFLSGHFPQTGGDYKGRQEGHLLIAQDSGGAIKGRFRGDVYFGTGKTAGLKAGVMKHKARWTLLLPKA</sequence>
<dbReference type="Proteomes" id="UP000885806">
    <property type="component" value="Unassembled WGS sequence"/>
</dbReference>
<dbReference type="SUPFAM" id="SSF50685">
    <property type="entry name" value="Barwin-like endoglucanases"/>
    <property type="match status" value="1"/>
</dbReference>
<dbReference type="SMART" id="SM00925">
    <property type="entry name" value="MltA"/>
    <property type="match status" value="1"/>
</dbReference>
<dbReference type="GO" id="GO:0008933">
    <property type="term" value="F:peptidoglycan lytic transglycosylase activity"/>
    <property type="evidence" value="ECO:0007669"/>
    <property type="project" value="TreeGrafter"/>
</dbReference>
<evidence type="ECO:0000313" key="9">
    <source>
        <dbReference type="EMBL" id="HHI88983.1"/>
    </source>
</evidence>
<dbReference type="CDD" id="cd14485">
    <property type="entry name" value="mltA_like_LT_A"/>
    <property type="match status" value="1"/>
</dbReference>
<feature type="non-terminal residue" evidence="9">
    <location>
        <position position="428"/>
    </location>
</feature>
<dbReference type="InterPro" id="IPR026044">
    <property type="entry name" value="MltA"/>
</dbReference>
<keyword evidence="7" id="KW-0732">Signal</keyword>
<evidence type="ECO:0000256" key="4">
    <source>
        <dbReference type="ARBA" id="ARBA00023316"/>
    </source>
</evidence>
<dbReference type="PANTHER" id="PTHR30124:SF0">
    <property type="entry name" value="MEMBRANE-BOUND LYTIC MUREIN TRANSGLYCOSYLASE A"/>
    <property type="match status" value="1"/>
</dbReference>
<feature type="chain" id="PRO_5030913432" description="peptidoglycan lytic exotransglycosylase" evidence="7">
    <location>
        <begin position="27"/>
        <end position="428"/>
    </location>
</feature>
<evidence type="ECO:0000256" key="6">
    <source>
        <dbReference type="SAM" id="MobiDB-lite"/>
    </source>
</evidence>
<evidence type="ECO:0000256" key="2">
    <source>
        <dbReference type="ARBA" id="ARBA00012587"/>
    </source>
</evidence>
<feature type="region of interest" description="Disordered" evidence="6">
    <location>
        <begin position="28"/>
        <end position="100"/>
    </location>
</feature>